<comment type="caution">
    <text evidence="6">Lacks conserved residue(s) required for the propagation of feature annotation.</text>
</comment>
<dbReference type="KEGG" id="spai:FPZ24_16345"/>
<keyword evidence="3 6" id="KW-0489">Methyltransferase</keyword>
<reference evidence="7 8" key="1">
    <citation type="submission" date="2019-07" db="EMBL/GenBank/DDBJ databases">
        <title>Full genome sequence of Sphingomonas sp. 4R-6-7(HKS19).</title>
        <authorList>
            <person name="Im W.-T."/>
        </authorList>
    </citation>
    <scope>NUCLEOTIDE SEQUENCE [LARGE SCALE GENOMIC DNA]</scope>
    <source>
        <strain evidence="7 8">HKS19</strain>
    </source>
</reference>
<dbReference type="Pfam" id="PF02527">
    <property type="entry name" value="GidB"/>
    <property type="match status" value="1"/>
</dbReference>
<evidence type="ECO:0000256" key="4">
    <source>
        <dbReference type="ARBA" id="ARBA00022679"/>
    </source>
</evidence>
<dbReference type="NCBIfam" id="TIGR00138">
    <property type="entry name" value="rsmG_gidB"/>
    <property type="match status" value="1"/>
</dbReference>
<keyword evidence="8" id="KW-1185">Reference proteome</keyword>
<evidence type="ECO:0000256" key="2">
    <source>
        <dbReference type="ARBA" id="ARBA00022552"/>
    </source>
</evidence>
<dbReference type="PIRSF" id="PIRSF003078">
    <property type="entry name" value="GidB"/>
    <property type="match status" value="1"/>
</dbReference>
<dbReference type="PANTHER" id="PTHR31760">
    <property type="entry name" value="S-ADENOSYL-L-METHIONINE-DEPENDENT METHYLTRANSFERASES SUPERFAMILY PROTEIN"/>
    <property type="match status" value="1"/>
</dbReference>
<proteinExistence type="inferred from homology"/>
<comment type="subcellular location">
    <subcellularLocation>
        <location evidence="6">Cytoplasm</location>
    </subcellularLocation>
</comment>
<dbReference type="EC" id="2.1.1.170" evidence="6"/>
<evidence type="ECO:0000256" key="6">
    <source>
        <dbReference type="HAMAP-Rule" id="MF_00074"/>
    </source>
</evidence>
<dbReference type="AlphaFoldDB" id="A0A5B8LL87"/>
<comment type="catalytic activity">
    <reaction evidence="6">
        <text>guanosine(527) in 16S rRNA + S-adenosyl-L-methionine = N(7)-methylguanosine(527) in 16S rRNA + S-adenosyl-L-homocysteine</text>
        <dbReference type="Rhea" id="RHEA:42732"/>
        <dbReference type="Rhea" id="RHEA-COMP:10209"/>
        <dbReference type="Rhea" id="RHEA-COMP:10210"/>
        <dbReference type="ChEBI" id="CHEBI:57856"/>
        <dbReference type="ChEBI" id="CHEBI:59789"/>
        <dbReference type="ChEBI" id="CHEBI:74269"/>
        <dbReference type="ChEBI" id="CHEBI:74480"/>
        <dbReference type="EC" id="2.1.1.170"/>
    </reaction>
</comment>
<protein>
    <recommendedName>
        <fullName evidence="6">Ribosomal RNA small subunit methyltransferase G</fullName>
        <ecNumber evidence="6">2.1.1.170</ecNumber>
    </recommendedName>
    <alternativeName>
        <fullName evidence="6">16S rRNA 7-methylguanosine methyltransferase</fullName>
        <shortName evidence="6">16S rRNA m7G methyltransferase</shortName>
    </alternativeName>
</protein>
<feature type="binding site" evidence="6">
    <location>
        <position position="76"/>
    </location>
    <ligand>
        <name>S-adenosyl-L-methionine</name>
        <dbReference type="ChEBI" id="CHEBI:59789"/>
    </ligand>
</feature>
<keyword evidence="1 6" id="KW-0963">Cytoplasm</keyword>
<dbReference type="SUPFAM" id="SSF53335">
    <property type="entry name" value="S-adenosyl-L-methionine-dependent methyltransferases"/>
    <property type="match status" value="1"/>
</dbReference>
<feature type="binding site" evidence="6">
    <location>
        <begin position="122"/>
        <end position="123"/>
    </location>
    <ligand>
        <name>S-adenosyl-L-methionine</name>
        <dbReference type="ChEBI" id="CHEBI:59789"/>
    </ligand>
</feature>
<accession>A0A5B8LL87</accession>
<comment type="similarity">
    <text evidence="6">Belongs to the methyltransferase superfamily. RNA methyltransferase RsmG family.</text>
</comment>
<gene>
    <name evidence="6 7" type="primary">rsmG</name>
    <name evidence="7" type="ORF">FPZ24_16345</name>
</gene>
<sequence length="202" mass="21747">MTEEDARAWAVSRFDSAAIDRLDSLAAIVAEEAERQNLIARSTLASIWTRHIVDSLQLVALGPDGIWLDVGAGAGFPGLAVAAVEPERAMILVEPRRLRADYLRDAANQLGLTNVTVIAAKVEAVSDKADVISARAVARIGALLASAAQCAKKETVWLLPKGRNADDEVAEARRTWHGVFHVEHSITSPDSAIVIARGVRRR</sequence>
<name>A0A5B8LL87_9SPHN</name>
<dbReference type="InterPro" id="IPR029063">
    <property type="entry name" value="SAM-dependent_MTases_sf"/>
</dbReference>
<evidence type="ECO:0000313" key="7">
    <source>
        <dbReference type="EMBL" id="QDZ08846.1"/>
    </source>
</evidence>
<feature type="binding site" evidence="6">
    <location>
        <position position="135"/>
    </location>
    <ligand>
        <name>S-adenosyl-L-methionine</name>
        <dbReference type="ChEBI" id="CHEBI:59789"/>
    </ligand>
</feature>
<dbReference type="OrthoDB" id="9808773at2"/>
<dbReference type="GO" id="GO:0005829">
    <property type="term" value="C:cytosol"/>
    <property type="evidence" value="ECO:0007669"/>
    <property type="project" value="TreeGrafter"/>
</dbReference>
<organism evidence="7 8">
    <name type="scientific">Sphingomonas panacisoli</name>
    <dbReference type="NCBI Taxonomy" id="1813879"/>
    <lineage>
        <taxon>Bacteria</taxon>
        <taxon>Pseudomonadati</taxon>
        <taxon>Pseudomonadota</taxon>
        <taxon>Alphaproteobacteria</taxon>
        <taxon>Sphingomonadales</taxon>
        <taxon>Sphingomonadaceae</taxon>
        <taxon>Sphingomonas</taxon>
    </lineage>
</organism>
<keyword evidence="5 6" id="KW-0949">S-adenosyl-L-methionine</keyword>
<feature type="binding site" evidence="6">
    <location>
        <position position="71"/>
    </location>
    <ligand>
        <name>S-adenosyl-L-methionine</name>
        <dbReference type="ChEBI" id="CHEBI:59789"/>
    </ligand>
</feature>
<dbReference type="HAMAP" id="MF_00074">
    <property type="entry name" value="16SrRNA_methyltr_G"/>
    <property type="match status" value="1"/>
</dbReference>
<dbReference type="Gene3D" id="3.40.50.150">
    <property type="entry name" value="Vaccinia Virus protein VP39"/>
    <property type="match status" value="1"/>
</dbReference>
<dbReference type="RefSeq" id="WP_146573791.1">
    <property type="nucleotide sequence ID" value="NZ_CP042306.1"/>
</dbReference>
<dbReference type="PANTHER" id="PTHR31760:SF0">
    <property type="entry name" value="S-ADENOSYL-L-METHIONINE-DEPENDENT METHYLTRANSFERASES SUPERFAMILY PROTEIN"/>
    <property type="match status" value="1"/>
</dbReference>
<dbReference type="Proteomes" id="UP000315673">
    <property type="component" value="Chromosome"/>
</dbReference>
<comment type="function">
    <text evidence="6">Specifically methylates the N7 position of guanine in position 527 of 16S rRNA.</text>
</comment>
<dbReference type="InterPro" id="IPR003682">
    <property type="entry name" value="rRNA_ssu_MeTfrase_G"/>
</dbReference>
<evidence type="ECO:0000256" key="1">
    <source>
        <dbReference type="ARBA" id="ARBA00022490"/>
    </source>
</evidence>
<keyword evidence="4 6" id="KW-0808">Transferase</keyword>
<dbReference type="GO" id="GO:0070043">
    <property type="term" value="F:rRNA (guanine-N7-)-methyltransferase activity"/>
    <property type="evidence" value="ECO:0007669"/>
    <property type="project" value="UniProtKB-UniRule"/>
</dbReference>
<evidence type="ECO:0000256" key="5">
    <source>
        <dbReference type="ARBA" id="ARBA00022691"/>
    </source>
</evidence>
<evidence type="ECO:0000313" key="8">
    <source>
        <dbReference type="Proteomes" id="UP000315673"/>
    </source>
</evidence>
<keyword evidence="2 6" id="KW-0698">rRNA processing</keyword>
<evidence type="ECO:0000256" key="3">
    <source>
        <dbReference type="ARBA" id="ARBA00022603"/>
    </source>
</evidence>
<dbReference type="EMBL" id="CP042306">
    <property type="protein sequence ID" value="QDZ08846.1"/>
    <property type="molecule type" value="Genomic_DNA"/>
</dbReference>